<dbReference type="OrthoDB" id="790983at2"/>
<dbReference type="STRING" id="373668.SAMN05421786_1011094"/>
<dbReference type="Pfam" id="PF09357">
    <property type="entry name" value="RteC"/>
    <property type="match status" value="1"/>
</dbReference>
<sequence>MEVQLFFKKCKKLQEELSEKLEMIELTTPEDRIGCYEKSLMEIDAAVRLIKSIVSGLEFSSVANEIYFFKEIKPFFIARFIYYSNLLSIEAAKPNAGQLNLKEYYSCELEALKDFYQQHIDFYEYYRRKAAFLDQKYFVRNQFDLKTKLEPGLYNYDEKFATSHDYLIAQILANDLLEKYLLKSINETEGYVYEKLNDKSPLYWSSSKSGLVELLYALYQTRCFNGGNIEFSEVIRFTEKSLNVNLGNFYKTLHEIKSRKINRTKFLQLLSNHLNQLFTDSDQ</sequence>
<accession>A0A1N7L8B7</accession>
<dbReference type="InterPro" id="IPR018534">
    <property type="entry name" value="Tet_reg_excision_RteC"/>
</dbReference>
<dbReference type="AlphaFoldDB" id="A0A1N7L8B7"/>
<name>A0A1N7L8B7_9FLAO</name>
<reference evidence="2" key="1">
    <citation type="submission" date="2017-01" db="EMBL/GenBank/DDBJ databases">
        <authorList>
            <person name="Varghese N."/>
            <person name="Submissions S."/>
        </authorList>
    </citation>
    <scope>NUCLEOTIDE SEQUENCE [LARGE SCALE GENOMIC DNA]</scope>
    <source>
        <strain evidence="2">DSM 18017</strain>
    </source>
</reference>
<protein>
    <submittedName>
        <fullName evidence="1">RteC protein</fullName>
    </submittedName>
</protein>
<proteinExistence type="predicted"/>
<evidence type="ECO:0000313" key="2">
    <source>
        <dbReference type="Proteomes" id="UP000186744"/>
    </source>
</evidence>
<dbReference type="RefSeq" id="WP_076550476.1">
    <property type="nucleotide sequence ID" value="NZ_FTOL01000001.1"/>
</dbReference>
<keyword evidence="2" id="KW-1185">Reference proteome</keyword>
<organism evidence="1 2">
    <name type="scientific">Chryseobacterium ureilyticum</name>
    <dbReference type="NCBI Taxonomy" id="373668"/>
    <lineage>
        <taxon>Bacteria</taxon>
        <taxon>Pseudomonadati</taxon>
        <taxon>Bacteroidota</taxon>
        <taxon>Flavobacteriia</taxon>
        <taxon>Flavobacteriales</taxon>
        <taxon>Weeksellaceae</taxon>
        <taxon>Chryseobacterium group</taxon>
        <taxon>Chryseobacterium</taxon>
    </lineage>
</organism>
<dbReference type="Proteomes" id="UP000186744">
    <property type="component" value="Unassembled WGS sequence"/>
</dbReference>
<dbReference type="EMBL" id="FTOL01000001">
    <property type="protein sequence ID" value="SIS70088.1"/>
    <property type="molecule type" value="Genomic_DNA"/>
</dbReference>
<gene>
    <name evidence="1" type="ORF">SAMN05421786_1011094</name>
</gene>
<evidence type="ECO:0000313" key="1">
    <source>
        <dbReference type="EMBL" id="SIS70088.1"/>
    </source>
</evidence>